<feature type="region of interest" description="Disordered" evidence="1">
    <location>
        <begin position="200"/>
        <end position="232"/>
    </location>
</feature>
<name>A0A9P4HR64_9PEZI</name>
<feature type="compositionally biased region" description="Low complexity" evidence="1">
    <location>
        <begin position="203"/>
        <end position="217"/>
    </location>
</feature>
<dbReference type="OrthoDB" id="1711136at2759"/>
<organism evidence="2 3">
    <name type="scientific">Saccharata proteae CBS 121410</name>
    <dbReference type="NCBI Taxonomy" id="1314787"/>
    <lineage>
        <taxon>Eukaryota</taxon>
        <taxon>Fungi</taxon>
        <taxon>Dikarya</taxon>
        <taxon>Ascomycota</taxon>
        <taxon>Pezizomycotina</taxon>
        <taxon>Dothideomycetes</taxon>
        <taxon>Dothideomycetes incertae sedis</taxon>
        <taxon>Botryosphaeriales</taxon>
        <taxon>Saccharataceae</taxon>
        <taxon>Saccharata</taxon>
    </lineage>
</organism>
<proteinExistence type="predicted"/>
<accession>A0A9P4HR64</accession>
<dbReference type="EMBL" id="ML978724">
    <property type="protein sequence ID" value="KAF2086440.1"/>
    <property type="molecule type" value="Genomic_DNA"/>
</dbReference>
<evidence type="ECO:0000313" key="3">
    <source>
        <dbReference type="Proteomes" id="UP000799776"/>
    </source>
</evidence>
<keyword evidence="3" id="KW-1185">Reference proteome</keyword>
<dbReference type="AlphaFoldDB" id="A0A9P4HR64"/>
<sequence length="310" mass="34513">MGTLTAGVPRLDEHCPHKLPSSCRLTARPVCCACQDTRPHCASYSVYVDGVGFVQRGTRWQGYCWFCREFWNNRVAASGLSPPQTRIPEEPDQTEFLDRWYDFHRGYRILTTDDGTEILMDVSGEPLHGVAPGCLPRTLEELRTGRPAALGLSSAPRQTQASAGAPEGPSESIEDTIGALLDEANAEDAERRDVMNRHLPAMSTADPSGSPSSTAGPSQPPRHTTVQDRRERYMTEDYARVFGTREEMESQGEDYYSPISGMFNRAWDRYRRAEEQRRNPDGPDPDVSVAALNQTSEVFENEVPDPSLVC</sequence>
<evidence type="ECO:0000256" key="1">
    <source>
        <dbReference type="SAM" id="MobiDB-lite"/>
    </source>
</evidence>
<comment type="caution">
    <text evidence="2">The sequence shown here is derived from an EMBL/GenBank/DDBJ whole genome shotgun (WGS) entry which is preliminary data.</text>
</comment>
<reference evidence="2" key="1">
    <citation type="journal article" date="2020" name="Stud. Mycol.">
        <title>101 Dothideomycetes genomes: a test case for predicting lifestyles and emergence of pathogens.</title>
        <authorList>
            <person name="Haridas S."/>
            <person name="Albert R."/>
            <person name="Binder M."/>
            <person name="Bloem J."/>
            <person name="Labutti K."/>
            <person name="Salamov A."/>
            <person name="Andreopoulos B."/>
            <person name="Baker S."/>
            <person name="Barry K."/>
            <person name="Bills G."/>
            <person name="Bluhm B."/>
            <person name="Cannon C."/>
            <person name="Castanera R."/>
            <person name="Culley D."/>
            <person name="Daum C."/>
            <person name="Ezra D."/>
            <person name="Gonzalez J."/>
            <person name="Henrissat B."/>
            <person name="Kuo A."/>
            <person name="Liang C."/>
            <person name="Lipzen A."/>
            <person name="Lutzoni F."/>
            <person name="Magnuson J."/>
            <person name="Mondo S."/>
            <person name="Nolan M."/>
            <person name="Ohm R."/>
            <person name="Pangilinan J."/>
            <person name="Park H.-J."/>
            <person name="Ramirez L."/>
            <person name="Alfaro M."/>
            <person name="Sun H."/>
            <person name="Tritt A."/>
            <person name="Yoshinaga Y."/>
            <person name="Zwiers L.-H."/>
            <person name="Turgeon B."/>
            <person name="Goodwin S."/>
            <person name="Spatafora J."/>
            <person name="Crous P."/>
            <person name="Grigoriev I."/>
        </authorList>
    </citation>
    <scope>NUCLEOTIDE SEQUENCE</scope>
    <source>
        <strain evidence="2">CBS 121410</strain>
    </source>
</reference>
<evidence type="ECO:0000313" key="2">
    <source>
        <dbReference type="EMBL" id="KAF2086440.1"/>
    </source>
</evidence>
<dbReference type="Proteomes" id="UP000799776">
    <property type="component" value="Unassembled WGS sequence"/>
</dbReference>
<feature type="region of interest" description="Disordered" evidence="1">
    <location>
        <begin position="150"/>
        <end position="173"/>
    </location>
</feature>
<gene>
    <name evidence="2" type="ORF">K490DRAFT_44215</name>
</gene>
<protein>
    <submittedName>
        <fullName evidence="2">Uncharacterized protein</fullName>
    </submittedName>
</protein>